<feature type="binding site" evidence="4">
    <location>
        <position position="164"/>
    </location>
    <ligand>
        <name>Fe cation</name>
        <dbReference type="ChEBI" id="CHEBI:24875"/>
        <note>catalytic</note>
    </ligand>
</feature>
<feature type="binding site" evidence="4">
    <location>
        <position position="114"/>
    </location>
    <ligand>
        <name>Fe cation</name>
        <dbReference type="ChEBI" id="CHEBI:24875"/>
        <note>catalytic</note>
    </ligand>
</feature>
<keyword evidence="3 4" id="KW-0408">Iron</keyword>
<feature type="binding site" evidence="4">
    <location>
        <position position="226"/>
    </location>
    <ligand>
        <name>Fe cation</name>
        <dbReference type="ChEBI" id="CHEBI:24875"/>
        <note>catalytic</note>
    </ligand>
</feature>
<evidence type="ECO:0000313" key="6">
    <source>
        <dbReference type="Proteomes" id="UP000626109"/>
    </source>
</evidence>
<dbReference type="EMBL" id="CAJNNW010027331">
    <property type="protein sequence ID" value="CAE8690834.1"/>
    <property type="molecule type" value="Genomic_DNA"/>
</dbReference>
<dbReference type="GO" id="GO:0009570">
    <property type="term" value="C:chloroplast stroma"/>
    <property type="evidence" value="ECO:0007669"/>
    <property type="project" value="TreeGrafter"/>
</dbReference>
<keyword evidence="2 4" id="KW-0479">Metal-binding</keyword>
<name>A0A813K3Y1_POLGL</name>
<dbReference type="GO" id="GO:0010436">
    <property type="term" value="F:carotenoid dioxygenase activity"/>
    <property type="evidence" value="ECO:0007669"/>
    <property type="project" value="TreeGrafter"/>
</dbReference>
<evidence type="ECO:0000256" key="4">
    <source>
        <dbReference type="PIRSR" id="PIRSR604294-1"/>
    </source>
</evidence>
<dbReference type="GO" id="GO:0016121">
    <property type="term" value="P:carotene catabolic process"/>
    <property type="evidence" value="ECO:0007669"/>
    <property type="project" value="TreeGrafter"/>
</dbReference>
<comment type="similarity">
    <text evidence="1">Belongs to the carotenoid oxygenase family.</text>
</comment>
<dbReference type="PANTHER" id="PTHR10543">
    <property type="entry name" value="BETA-CAROTENE DIOXYGENASE"/>
    <property type="match status" value="1"/>
</dbReference>
<feature type="binding site" evidence="4">
    <location>
        <position position="434"/>
    </location>
    <ligand>
        <name>Fe cation</name>
        <dbReference type="ChEBI" id="CHEBI:24875"/>
        <note>catalytic</note>
    </ligand>
</feature>
<comment type="caution">
    <text evidence="5">The sequence shown here is derived from an EMBL/GenBank/DDBJ whole genome shotgun (WGS) entry which is preliminary data.</text>
</comment>
<comment type="cofactor">
    <cofactor evidence="4">
        <name>Fe(2+)</name>
        <dbReference type="ChEBI" id="CHEBI:29033"/>
    </cofactor>
    <text evidence="4">Binds 1 Fe(2+) ion per subunit.</text>
</comment>
<evidence type="ECO:0008006" key="7">
    <source>
        <dbReference type="Google" id="ProtNLM"/>
    </source>
</evidence>
<dbReference type="InterPro" id="IPR004294">
    <property type="entry name" value="Carotenoid_Oase"/>
</dbReference>
<accession>A0A813K3Y1</accession>
<dbReference type="PANTHER" id="PTHR10543:SF142">
    <property type="entry name" value="OS06G0162550 PROTEIN"/>
    <property type="match status" value="1"/>
</dbReference>
<reference evidence="5" key="1">
    <citation type="submission" date="2021-02" db="EMBL/GenBank/DDBJ databases">
        <authorList>
            <person name="Dougan E. K."/>
            <person name="Rhodes N."/>
            <person name="Thang M."/>
            <person name="Chan C."/>
        </authorList>
    </citation>
    <scope>NUCLEOTIDE SEQUENCE</scope>
</reference>
<dbReference type="Pfam" id="PF03055">
    <property type="entry name" value="RPE65"/>
    <property type="match status" value="1"/>
</dbReference>
<evidence type="ECO:0000256" key="2">
    <source>
        <dbReference type="ARBA" id="ARBA00022723"/>
    </source>
</evidence>
<proteinExistence type="inferred from homology"/>
<protein>
    <recommendedName>
        <fullName evidence="7">Dioxygenase</fullName>
    </recommendedName>
</protein>
<organism evidence="5 6">
    <name type="scientific">Polarella glacialis</name>
    <name type="common">Dinoflagellate</name>
    <dbReference type="NCBI Taxonomy" id="89957"/>
    <lineage>
        <taxon>Eukaryota</taxon>
        <taxon>Sar</taxon>
        <taxon>Alveolata</taxon>
        <taxon>Dinophyceae</taxon>
        <taxon>Suessiales</taxon>
        <taxon>Suessiaceae</taxon>
        <taxon>Polarella</taxon>
    </lineage>
</organism>
<dbReference type="AlphaFoldDB" id="A0A813K3Y1"/>
<dbReference type="GO" id="GO:0046872">
    <property type="term" value="F:metal ion binding"/>
    <property type="evidence" value="ECO:0007669"/>
    <property type="project" value="UniProtKB-KW"/>
</dbReference>
<gene>
    <name evidence="5" type="ORF">PGLA2088_LOCUS27129</name>
</gene>
<evidence type="ECO:0000256" key="3">
    <source>
        <dbReference type="ARBA" id="ARBA00023004"/>
    </source>
</evidence>
<dbReference type="Proteomes" id="UP000626109">
    <property type="component" value="Unassembled WGS sequence"/>
</dbReference>
<sequence length="440" mass="48310">MLHAVRIQGGKCSYRNRYIRTPGFQREDPAGQSLSRGVVDTTSLASVMNPLLNIAVFGSAVKEVANTSVVYHGGRLLALVEGQMMPAEISLDDLGFLGTFQFGRKEPLPSFTAHPKVDPVTGEMIFAAYSTFDEEPVHVRVVGPDGNLKHWSTVKSAERKTLMHDCAITESFTLILDFPLTFDVARSLRGGELLDWEEAPSRIGVMPRFGSDVLRWFSFSPGYGFHILNAFESGDEVVLRGCRAEIMTLNLPWREGQLDRAAFVGEYFQEGSPKTTRLHEWRVNLVSGSCSERDLGPPDYTDFPTVSPKVVGRENEFGYVAPFAEEPSLRAGVGVSASLREYRFSSNSNNLSAGEVGFEEHDYGPGVSGQEGIFVPRPGGEQEDDGWLLVFTFDEAAAASGGHHSELRIIDARDFSGPPAARIALPQRVPYGFHGTFVPL</sequence>
<evidence type="ECO:0000256" key="1">
    <source>
        <dbReference type="ARBA" id="ARBA00006787"/>
    </source>
</evidence>
<evidence type="ECO:0000313" key="5">
    <source>
        <dbReference type="EMBL" id="CAE8690834.1"/>
    </source>
</evidence>